<keyword evidence="4" id="KW-1134">Transmembrane beta strand</keyword>
<evidence type="ECO:0000256" key="2">
    <source>
        <dbReference type="ARBA" id="ARBA00007055"/>
    </source>
</evidence>
<dbReference type="PANTHER" id="PTHR38762:SF1">
    <property type="entry name" value="CRYPTIC OUTER MEMBRANE PORIN BGLH-RELATED"/>
    <property type="match status" value="1"/>
</dbReference>
<comment type="caution">
    <text evidence="10">The sequence shown here is derived from an EMBL/GenBank/DDBJ whole genome shotgun (WGS) entry which is preliminary data.</text>
</comment>
<proteinExistence type="inferred from homology"/>
<dbReference type="GO" id="GO:0009279">
    <property type="term" value="C:cell outer membrane"/>
    <property type="evidence" value="ECO:0007669"/>
    <property type="project" value="UniProtKB-SubCell"/>
</dbReference>
<dbReference type="GO" id="GO:0046930">
    <property type="term" value="C:pore complex"/>
    <property type="evidence" value="ECO:0007669"/>
    <property type="project" value="UniProtKB-KW"/>
</dbReference>
<dbReference type="RefSeq" id="WP_023049678.1">
    <property type="nucleotide sequence ID" value="NZ_CP173062.2"/>
</dbReference>
<evidence type="ECO:0000256" key="3">
    <source>
        <dbReference type="ARBA" id="ARBA00022448"/>
    </source>
</evidence>
<dbReference type="Gene3D" id="2.40.170.10">
    <property type="entry name" value="Porin, LamB type"/>
    <property type="match status" value="1"/>
</dbReference>
<dbReference type="InterPro" id="IPR050286">
    <property type="entry name" value="G_neg_Bact_CarbUptk_Porin"/>
</dbReference>
<dbReference type="GO" id="GO:0015144">
    <property type="term" value="F:carbohydrate transmembrane transporter activity"/>
    <property type="evidence" value="ECO:0007669"/>
    <property type="project" value="TreeGrafter"/>
</dbReference>
<reference evidence="10 11" key="1">
    <citation type="submission" date="2013-08" db="EMBL/GenBank/DDBJ databases">
        <authorList>
            <person name="Weinstock G."/>
            <person name="Sodergren E."/>
            <person name="Wylie T."/>
            <person name="Fulton L."/>
            <person name="Fulton R."/>
            <person name="Fronick C."/>
            <person name="O'Laughlin M."/>
            <person name="Godfrey J."/>
            <person name="Miner T."/>
            <person name="Herter B."/>
            <person name="Appelbaum E."/>
            <person name="Cordes M."/>
            <person name="Lek S."/>
            <person name="Wollam A."/>
            <person name="Pepin K.H."/>
            <person name="Palsikar V.B."/>
            <person name="Mitreva M."/>
            <person name="Wilson R.K."/>
        </authorList>
    </citation>
    <scope>NUCLEOTIDE SEQUENCE [LARGE SCALE GENOMIC DNA]</scope>
    <source>
        <strain evidence="10 11">ATCC BAA-474</strain>
    </source>
</reference>
<evidence type="ECO:0008006" key="12">
    <source>
        <dbReference type="Google" id="ProtNLM"/>
    </source>
</evidence>
<dbReference type="InterPro" id="IPR036998">
    <property type="entry name" value="Porin_LamB_sf"/>
</dbReference>
<evidence type="ECO:0000256" key="4">
    <source>
        <dbReference type="ARBA" id="ARBA00022452"/>
    </source>
</evidence>
<evidence type="ECO:0000256" key="6">
    <source>
        <dbReference type="ARBA" id="ARBA00023065"/>
    </source>
</evidence>
<dbReference type="GO" id="GO:0015774">
    <property type="term" value="P:polysaccharide transport"/>
    <property type="evidence" value="ECO:0007669"/>
    <property type="project" value="TreeGrafter"/>
</dbReference>
<dbReference type="PATRIC" id="fig|1319815.3.peg.123"/>
<evidence type="ECO:0000256" key="8">
    <source>
        <dbReference type="ARBA" id="ARBA00023136"/>
    </source>
</evidence>
<evidence type="ECO:0000256" key="7">
    <source>
        <dbReference type="ARBA" id="ARBA00023114"/>
    </source>
</evidence>
<evidence type="ECO:0000256" key="9">
    <source>
        <dbReference type="ARBA" id="ARBA00023237"/>
    </source>
</evidence>
<sequence length="483" mass="54004">MKINKILTLLSCIILAGTVGEKTFAKEVVQTPEVVTASYDVSALEDRIAKLEYNQEHPSFEFHGYGRSGLLLNANNDLKKGKVFNKNGVGRLGNESDTYIEAELVKNFYLDNGSWSKWHIMFAKGTDDYNDWNENVALRQAYAEMGNLPVFSGAFKESVIWAGKRFYNRRDIHITDFYFTDYSGTGAGIDNIKIGDGMLDLGVIARDYDSYDSVGPVTNSSKEDGLNVVNLLARYDIGSWEFDLGAAFSKDNENRTINNQNGDYNTYSAADYGLQLGIFYNTPGYYWSGKGFSKIFAQVGYGLNAGDGLGTAGRGAEKNLDDALSARLGTFGVLPINEKWDLFTTVVAQHNKNSKFNYNATLLDPQGDSYSVDVDGLKSTWVSVVARPVYKINENFELQFEAGYYYVTEEKDNGNDVDGNLYKLTFAPTFKLNSNDFWARPEIRTFVTWAGWDNDYQKAFQSDLNSYSGKNGVNVGVQAEVWF</sequence>
<accession>U7VEJ4</accession>
<keyword evidence="8" id="KW-0472">Membrane</keyword>
<keyword evidence="7" id="KW-0626">Porin</keyword>
<dbReference type="Pfam" id="PF02264">
    <property type="entry name" value="LamB"/>
    <property type="match status" value="1"/>
</dbReference>
<dbReference type="EMBL" id="AXZF01000005">
    <property type="protein sequence ID" value="ERT69926.1"/>
    <property type="molecule type" value="Genomic_DNA"/>
</dbReference>
<dbReference type="Proteomes" id="UP000017081">
    <property type="component" value="Unassembled WGS sequence"/>
</dbReference>
<dbReference type="HOGENOM" id="CLU_032473_3_0_0"/>
<name>U7VEJ4_9FUSO</name>
<dbReference type="GO" id="GO:0006811">
    <property type="term" value="P:monoatomic ion transport"/>
    <property type="evidence" value="ECO:0007669"/>
    <property type="project" value="UniProtKB-KW"/>
</dbReference>
<dbReference type="PANTHER" id="PTHR38762">
    <property type="entry name" value="CRYPTIC OUTER MEMBRANE PORIN BGLH-RELATED"/>
    <property type="match status" value="1"/>
</dbReference>
<gene>
    <name evidence="10" type="ORF">HMPREF0202_00129</name>
</gene>
<dbReference type="STRING" id="1319815.HMPREF0202_00129"/>
<comment type="subcellular location">
    <subcellularLocation>
        <location evidence="1">Cell outer membrane</location>
        <topology evidence="1">Multi-pass membrane protein</topology>
    </subcellularLocation>
</comment>
<protein>
    <recommendedName>
        <fullName evidence="12">Maltoporin</fullName>
    </recommendedName>
</protein>
<dbReference type="AlphaFoldDB" id="U7VEJ4"/>
<keyword evidence="11" id="KW-1185">Reference proteome</keyword>
<keyword evidence="6" id="KW-0406">Ion transport</keyword>
<evidence type="ECO:0000256" key="1">
    <source>
        <dbReference type="ARBA" id="ARBA00004571"/>
    </source>
</evidence>
<keyword evidence="3" id="KW-0813">Transport</keyword>
<evidence type="ECO:0000256" key="5">
    <source>
        <dbReference type="ARBA" id="ARBA00022692"/>
    </source>
</evidence>
<dbReference type="eggNOG" id="COG4580">
    <property type="taxonomic scope" value="Bacteria"/>
</dbReference>
<comment type="similarity">
    <text evidence="2">Belongs to the porin LamB (TC 1.B.3) family.</text>
</comment>
<keyword evidence="5" id="KW-0812">Transmembrane</keyword>
<evidence type="ECO:0000313" key="11">
    <source>
        <dbReference type="Proteomes" id="UP000017081"/>
    </source>
</evidence>
<keyword evidence="9" id="KW-0998">Cell outer membrane</keyword>
<organism evidence="10 11">
    <name type="scientific">Cetobacterium somerae ATCC BAA-474</name>
    <dbReference type="NCBI Taxonomy" id="1319815"/>
    <lineage>
        <taxon>Bacteria</taxon>
        <taxon>Fusobacteriati</taxon>
        <taxon>Fusobacteriota</taxon>
        <taxon>Fusobacteriia</taxon>
        <taxon>Fusobacteriales</taxon>
        <taxon>Fusobacteriaceae</taxon>
        <taxon>Cetobacterium</taxon>
    </lineage>
</organism>
<dbReference type="SUPFAM" id="SSF56935">
    <property type="entry name" value="Porins"/>
    <property type="match status" value="1"/>
</dbReference>
<dbReference type="GO" id="GO:0015288">
    <property type="term" value="F:porin activity"/>
    <property type="evidence" value="ECO:0007669"/>
    <property type="project" value="UniProtKB-KW"/>
</dbReference>
<evidence type="ECO:0000313" key="10">
    <source>
        <dbReference type="EMBL" id="ERT69926.1"/>
    </source>
</evidence>
<dbReference type="InterPro" id="IPR003192">
    <property type="entry name" value="Porin_LamB"/>
</dbReference>